<name>A0A2N7WFQ0_9BURK</name>
<dbReference type="Pfam" id="PF02962">
    <property type="entry name" value="CHMI"/>
    <property type="match status" value="1"/>
</dbReference>
<protein>
    <submittedName>
        <fullName evidence="1">5-carboxymethyl-2-hydroxymuconate isomerase</fullName>
    </submittedName>
</protein>
<sequence>MPHLTLEYSDGLADDDSMAMLCRKLARCLQEQKDGDRSVYPVGGIRVRALRCEIYCIADGVIDAAFLHGNLKIAAGRSPAVRQATGDALFDVMKAHFAEAFERQGLALSLEINEFSEAGSWKHNNLHARLKG</sequence>
<reference evidence="1 2" key="1">
    <citation type="submission" date="2018-01" db="EMBL/GenBank/DDBJ databases">
        <title>Whole genome analyses suggest that Burkholderia sensu lato contains two further novel genera in the rhizoxinica-symbiotica group Mycetohabitans gen. nov., and Trinickia gen. nov.: implications for the evolution of diazotrophy and nodulation in the Burkholderiaceae.</title>
        <authorList>
            <person name="Estrada-de los Santos P."/>
            <person name="Palmer M."/>
            <person name="Chavez-Ramirez B."/>
            <person name="Beukes C."/>
            <person name="Steenkamp E.T."/>
            <person name="Hirsch A.M."/>
            <person name="Manyaka P."/>
            <person name="Maluk M."/>
            <person name="Lafos M."/>
            <person name="Crook M."/>
            <person name="Gross E."/>
            <person name="Simon M.F."/>
            <person name="Bueno dos Reis Junior F."/>
            <person name="Poole P.S."/>
            <person name="Venter S.N."/>
            <person name="James E.K."/>
        </authorList>
    </citation>
    <scope>NUCLEOTIDE SEQUENCE [LARGE SCALE GENOMIC DNA]</scope>
    <source>
        <strain evidence="1 2">GP25-8</strain>
    </source>
</reference>
<comment type="caution">
    <text evidence="1">The sequence shown here is derived from an EMBL/GenBank/DDBJ whole genome shotgun (WGS) entry which is preliminary data.</text>
</comment>
<evidence type="ECO:0000313" key="1">
    <source>
        <dbReference type="EMBL" id="PMS28184.1"/>
    </source>
</evidence>
<organism evidence="1 2">
    <name type="scientific">Trinickia soli</name>
    <dbReference type="NCBI Taxonomy" id="380675"/>
    <lineage>
        <taxon>Bacteria</taxon>
        <taxon>Pseudomonadati</taxon>
        <taxon>Pseudomonadota</taxon>
        <taxon>Betaproteobacteria</taxon>
        <taxon>Burkholderiales</taxon>
        <taxon>Burkholderiaceae</taxon>
        <taxon>Trinickia</taxon>
    </lineage>
</organism>
<dbReference type="EMBL" id="PNYB01000001">
    <property type="protein sequence ID" value="PMS28184.1"/>
    <property type="molecule type" value="Genomic_DNA"/>
</dbReference>
<dbReference type="InterPro" id="IPR004220">
    <property type="entry name" value="5-COMe_2-OHmuconate_Isoase"/>
</dbReference>
<accession>A0A2N7WFQ0</accession>
<keyword evidence="1" id="KW-0413">Isomerase</keyword>
<dbReference type="GO" id="GO:0008704">
    <property type="term" value="F:5-carboxymethyl-2-hydroxymuconate delta-isomerase activity"/>
    <property type="evidence" value="ECO:0007669"/>
    <property type="project" value="InterPro"/>
</dbReference>
<dbReference type="InterPro" id="IPR014347">
    <property type="entry name" value="Tautomerase/MIF_sf"/>
</dbReference>
<dbReference type="PANTHER" id="PTHR37950">
    <property type="entry name" value="4-HYDROXYPHENYLACETATE CATABOLISM PROTEIN"/>
    <property type="match status" value="1"/>
</dbReference>
<proteinExistence type="predicted"/>
<dbReference type="SUPFAM" id="SSF55331">
    <property type="entry name" value="Tautomerase/MIF"/>
    <property type="match status" value="1"/>
</dbReference>
<dbReference type="Gene3D" id="3.30.429.10">
    <property type="entry name" value="Macrophage Migration Inhibitory Factor"/>
    <property type="match status" value="1"/>
</dbReference>
<dbReference type="RefSeq" id="WP_102607774.1">
    <property type="nucleotide sequence ID" value="NZ_CADIKD010000005.1"/>
</dbReference>
<dbReference type="PANTHER" id="PTHR37950:SF1">
    <property type="entry name" value="4-HYDROXYPHENYLACETATE CATABOLISM PROTEIN"/>
    <property type="match status" value="1"/>
</dbReference>
<dbReference type="AlphaFoldDB" id="A0A2N7WFQ0"/>
<keyword evidence="2" id="KW-1185">Reference proteome</keyword>
<dbReference type="Proteomes" id="UP000235347">
    <property type="component" value="Unassembled WGS sequence"/>
</dbReference>
<evidence type="ECO:0000313" key="2">
    <source>
        <dbReference type="Proteomes" id="UP000235347"/>
    </source>
</evidence>
<dbReference type="CDD" id="cd00580">
    <property type="entry name" value="CHMI"/>
    <property type="match status" value="1"/>
</dbReference>
<gene>
    <name evidence="1" type="ORF">C0Z19_00085</name>
</gene>